<gene>
    <name evidence="2" type="ORF">WMSIL1_LOCUS14689</name>
</gene>
<dbReference type="Proteomes" id="UP000321570">
    <property type="component" value="Unassembled WGS sequence"/>
</dbReference>
<evidence type="ECO:0000256" key="1">
    <source>
        <dbReference type="SAM" id="MobiDB-lite"/>
    </source>
</evidence>
<dbReference type="EMBL" id="CABIJS010000713">
    <property type="protein sequence ID" value="VUZ57214.1"/>
    <property type="molecule type" value="Genomic_DNA"/>
</dbReference>
<evidence type="ECO:0000313" key="3">
    <source>
        <dbReference type="Proteomes" id="UP000321570"/>
    </source>
</evidence>
<evidence type="ECO:0000313" key="2">
    <source>
        <dbReference type="EMBL" id="VUZ57214.1"/>
    </source>
</evidence>
<feature type="non-terminal residue" evidence="2">
    <location>
        <position position="117"/>
    </location>
</feature>
<keyword evidence="3" id="KW-1185">Reference proteome</keyword>
<feature type="compositionally biased region" description="Basic and acidic residues" evidence="1">
    <location>
        <begin position="61"/>
        <end position="71"/>
    </location>
</feature>
<feature type="compositionally biased region" description="Polar residues" evidence="1">
    <location>
        <begin position="106"/>
        <end position="117"/>
    </location>
</feature>
<accession>A0A564ZEI2</accession>
<reference evidence="2 3" key="1">
    <citation type="submission" date="2019-07" db="EMBL/GenBank/DDBJ databases">
        <authorList>
            <person name="Jastrzebski P J."/>
            <person name="Paukszto L."/>
            <person name="Jastrzebski P J."/>
        </authorList>
    </citation>
    <scope>NUCLEOTIDE SEQUENCE [LARGE SCALE GENOMIC DNA]</scope>
    <source>
        <strain evidence="2 3">WMS-il1</strain>
    </source>
</reference>
<proteinExistence type="predicted"/>
<organism evidence="2 3">
    <name type="scientific">Hymenolepis diminuta</name>
    <name type="common">Rat tapeworm</name>
    <dbReference type="NCBI Taxonomy" id="6216"/>
    <lineage>
        <taxon>Eukaryota</taxon>
        <taxon>Metazoa</taxon>
        <taxon>Spiralia</taxon>
        <taxon>Lophotrochozoa</taxon>
        <taxon>Platyhelminthes</taxon>
        <taxon>Cestoda</taxon>
        <taxon>Eucestoda</taxon>
        <taxon>Cyclophyllidea</taxon>
        <taxon>Hymenolepididae</taxon>
        <taxon>Hymenolepis</taxon>
    </lineage>
</organism>
<feature type="compositionally biased region" description="Basic residues" evidence="1">
    <location>
        <begin position="72"/>
        <end position="82"/>
    </location>
</feature>
<protein>
    <submittedName>
        <fullName evidence="2">Uncharacterized protein</fullName>
    </submittedName>
</protein>
<sequence>MEVKKSSSEEGRRSSIAKELADSPEVTFPAINQSGKDLVHDASKHQNCAPETPNVEADLTDADKSTTERSRKSMWRKSRKSNCKSQCVEGDSTSIVPATDIDAQSEDVSNLKGSADE</sequence>
<dbReference type="AlphaFoldDB" id="A0A564ZEI2"/>
<feature type="compositionally biased region" description="Basic and acidic residues" evidence="1">
    <location>
        <begin position="1"/>
        <end position="13"/>
    </location>
</feature>
<feature type="region of interest" description="Disordered" evidence="1">
    <location>
        <begin position="1"/>
        <end position="117"/>
    </location>
</feature>
<name>A0A564ZEI2_HYMDI</name>